<feature type="compositionally biased region" description="Basic and acidic residues" evidence="1">
    <location>
        <begin position="158"/>
        <end position="168"/>
    </location>
</feature>
<evidence type="ECO:0000313" key="3">
    <source>
        <dbReference type="Proteomes" id="UP001499986"/>
    </source>
</evidence>
<dbReference type="EMBL" id="BAAASE010000013">
    <property type="protein sequence ID" value="GAA2421966.1"/>
    <property type="molecule type" value="Genomic_DNA"/>
</dbReference>
<sequence length="227" mass="25262">MADQQYEDAYHAWRLSLRTLMLDAPRLARWQERRFQFAHQVGELLTMPFGGSPATTGPALYGVFLAGVGLGYVGQTLEADRRLRDLPVGESHHLANTAPPEVWDRVVVVRWTDLLATIPETEQTAATELGYGVCGLVLEHRLQLEFSPPLNSRRRHRSGEWRPRDHGQSRSRGAVNAHALPELWRKARATWQHLAASPPPAGGTPILTTAAGRAVFPTAALDRRLTE</sequence>
<proteinExistence type="predicted"/>
<protein>
    <submittedName>
        <fullName evidence="2">Uncharacterized protein</fullName>
    </submittedName>
</protein>
<dbReference type="Proteomes" id="UP001499986">
    <property type="component" value="Unassembled WGS sequence"/>
</dbReference>
<name>A0ABP5W9A9_9ACTN</name>
<feature type="region of interest" description="Disordered" evidence="1">
    <location>
        <begin position="149"/>
        <end position="176"/>
    </location>
</feature>
<reference evidence="3" key="1">
    <citation type="journal article" date="2019" name="Int. J. Syst. Evol. Microbiol.">
        <title>The Global Catalogue of Microorganisms (GCM) 10K type strain sequencing project: providing services to taxonomists for standard genome sequencing and annotation.</title>
        <authorList>
            <consortium name="The Broad Institute Genomics Platform"/>
            <consortium name="The Broad Institute Genome Sequencing Center for Infectious Disease"/>
            <person name="Wu L."/>
            <person name="Ma J."/>
        </authorList>
    </citation>
    <scope>NUCLEOTIDE SEQUENCE [LARGE SCALE GENOMIC DNA]</scope>
    <source>
        <strain evidence="3">JCM 4358</strain>
    </source>
</reference>
<organism evidence="2 3">
    <name type="scientific">Streptomyces coeruleofuscus</name>
    <dbReference type="NCBI Taxonomy" id="66879"/>
    <lineage>
        <taxon>Bacteria</taxon>
        <taxon>Bacillati</taxon>
        <taxon>Actinomycetota</taxon>
        <taxon>Actinomycetes</taxon>
        <taxon>Kitasatosporales</taxon>
        <taxon>Streptomycetaceae</taxon>
        <taxon>Streptomyces</taxon>
    </lineage>
</organism>
<keyword evidence="3" id="KW-1185">Reference proteome</keyword>
<gene>
    <name evidence="2" type="ORF">GCM10010255_73590</name>
</gene>
<accession>A0ABP5W9A9</accession>
<evidence type="ECO:0000256" key="1">
    <source>
        <dbReference type="SAM" id="MobiDB-lite"/>
    </source>
</evidence>
<evidence type="ECO:0000313" key="2">
    <source>
        <dbReference type="EMBL" id="GAA2421966.1"/>
    </source>
</evidence>
<comment type="caution">
    <text evidence="2">The sequence shown here is derived from an EMBL/GenBank/DDBJ whole genome shotgun (WGS) entry which is preliminary data.</text>
</comment>